<sequence>MRMIRCCVSEKPSRLKGGLSEEGNLAITKHMRTVTPDEEIRSDVRKRLLAKGRNWPIADLPPHGAIASEPRMLIKVFAFRCPWSSKLLFSTPKTVTGDRGGPEATHNGQPAKRHVPGSSMGTTVIHSFESLARSSAQGCSRQQRDFGESQLKDRTRAPSLRDALFACRPAEKPRGTAFAQAARCKPGSSSSRRQQERSHGRYESG</sequence>
<feature type="region of interest" description="Disordered" evidence="1">
    <location>
        <begin position="94"/>
        <end position="119"/>
    </location>
</feature>
<feature type="compositionally biased region" description="Basic and acidic residues" evidence="1">
    <location>
        <begin position="193"/>
        <end position="205"/>
    </location>
</feature>
<feature type="compositionally biased region" description="Basic and acidic residues" evidence="1">
    <location>
        <begin position="142"/>
        <end position="156"/>
    </location>
</feature>
<evidence type="ECO:0000256" key="1">
    <source>
        <dbReference type="SAM" id="MobiDB-lite"/>
    </source>
</evidence>
<organism evidence="2 3">
    <name type="scientific">Caballeronia catudaia</name>
    <dbReference type="NCBI Taxonomy" id="1777136"/>
    <lineage>
        <taxon>Bacteria</taxon>
        <taxon>Pseudomonadati</taxon>
        <taxon>Pseudomonadota</taxon>
        <taxon>Betaproteobacteria</taxon>
        <taxon>Burkholderiales</taxon>
        <taxon>Burkholderiaceae</taxon>
        <taxon>Caballeronia</taxon>
    </lineage>
</organism>
<evidence type="ECO:0000313" key="2">
    <source>
        <dbReference type="EMBL" id="SAK93551.1"/>
    </source>
</evidence>
<gene>
    <name evidence="2" type="ORF">AWB75_06692</name>
</gene>
<feature type="region of interest" description="Disordered" evidence="1">
    <location>
        <begin position="171"/>
        <end position="205"/>
    </location>
</feature>
<evidence type="ECO:0000313" key="3">
    <source>
        <dbReference type="Proteomes" id="UP000054870"/>
    </source>
</evidence>
<comment type="caution">
    <text evidence="2">The sequence shown here is derived from an EMBL/GenBank/DDBJ whole genome shotgun (WGS) entry which is preliminary data.</text>
</comment>
<dbReference type="Proteomes" id="UP000054870">
    <property type="component" value="Unassembled WGS sequence"/>
</dbReference>
<name>A0A158DG18_9BURK</name>
<accession>A0A158DG18</accession>
<protein>
    <submittedName>
        <fullName evidence="2">Uncharacterized protein</fullName>
    </submittedName>
</protein>
<proteinExistence type="predicted"/>
<dbReference type="AlphaFoldDB" id="A0A158DG18"/>
<feature type="region of interest" description="Disordered" evidence="1">
    <location>
        <begin position="134"/>
        <end position="157"/>
    </location>
</feature>
<reference evidence="2" key="1">
    <citation type="submission" date="2016-01" db="EMBL/GenBank/DDBJ databases">
        <authorList>
            <person name="Peeters C."/>
        </authorList>
    </citation>
    <scope>NUCLEOTIDE SEQUENCE [LARGE SCALE GENOMIC DNA]</scope>
    <source>
        <strain evidence="2">LMG 29318</strain>
    </source>
</reference>
<dbReference type="EMBL" id="FCOF02000065">
    <property type="protein sequence ID" value="SAK93551.1"/>
    <property type="molecule type" value="Genomic_DNA"/>
</dbReference>
<keyword evidence="3" id="KW-1185">Reference proteome</keyword>